<dbReference type="NCBIfam" id="TIGR02862">
    <property type="entry name" value="spore_BofA"/>
    <property type="match status" value="1"/>
</dbReference>
<dbReference type="Proteomes" id="UP000551878">
    <property type="component" value="Unassembled WGS sequence"/>
</dbReference>
<keyword evidence="1" id="KW-0812">Transmembrane</keyword>
<sequence>MEPIFILSLLAAAVFMLLIIGAPLKPLQWLGYGAIRLLVGALFLFFLNAFASPFDYELPINGVTAAVSGFLGVPGLAALVAIDIWFIP</sequence>
<keyword evidence="1" id="KW-1133">Transmembrane helix</keyword>
<protein>
    <submittedName>
        <fullName evidence="2">Inhibitor of the pro-sigma K processing machinery</fullName>
    </submittedName>
</protein>
<dbReference type="InterPro" id="IPR010001">
    <property type="entry name" value="BofA"/>
</dbReference>
<proteinExistence type="predicted"/>
<feature type="transmembrane region" description="Helical" evidence="1">
    <location>
        <begin position="31"/>
        <end position="51"/>
    </location>
</feature>
<evidence type="ECO:0000313" key="2">
    <source>
        <dbReference type="EMBL" id="MBB5174931.1"/>
    </source>
</evidence>
<comment type="caution">
    <text evidence="2">The sequence shown here is derived from an EMBL/GenBank/DDBJ whole genome shotgun (WGS) entry which is preliminary data.</text>
</comment>
<dbReference type="AlphaFoldDB" id="A0A840QUH7"/>
<gene>
    <name evidence="2" type="ORF">HNQ41_003154</name>
</gene>
<keyword evidence="3" id="KW-1185">Reference proteome</keyword>
<dbReference type="RefSeq" id="WP_184665326.1">
    <property type="nucleotide sequence ID" value="NZ_JACHHB010000018.1"/>
</dbReference>
<dbReference type="Pfam" id="PF07441">
    <property type="entry name" value="BofA"/>
    <property type="match status" value="1"/>
</dbReference>
<feature type="transmembrane region" description="Helical" evidence="1">
    <location>
        <begin position="63"/>
        <end position="87"/>
    </location>
</feature>
<evidence type="ECO:0000256" key="1">
    <source>
        <dbReference type="SAM" id="Phobius"/>
    </source>
</evidence>
<evidence type="ECO:0000313" key="3">
    <source>
        <dbReference type="Proteomes" id="UP000551878"/>
    </source>
</evidence>
<accession>A0A840QUH7</accession>
<keyword evidence="1" id="KW-0472">Membrane</keyword>
<dbReference type="EMBL" id="JACHHB010000018">
    <property type="protein sequence ID" value="MBB5174931.1"/>
    <property type="molecule type" value="Genomic_DNA"/>
</dbReference>
<reference evidence="2 3" key="1">
    <citation type="submission" date="2020-08" db="EMBL/GenBank/DDBJ databases">
        <title>Genomic Encyclopedia of Type Strains, Phase IV (KMG-IV): sequencing the most valuable type-strain genomes for metagenomic binning, comparative biology and taxonomic classification.</title>
        <authorList>
            <person name="Goeker M."/>
        </authorList>
    </citation>
    <scope>NUCLEOTIDE SEQUENCE [LARGE SCALE GENOMIC DNA]</scope>
    <source>
        <strain evidence="2 3">DSM 24696</strain>
    </source>
</reference>
<name>A0A840QUH7_9BACI</name>
<organism evidence="2 3">
    <name type="scientific">Texcoconibacillus texcoconensis</name>
    <dbReference type="NCBI Taxonomy" id="1095777"/>
    <lineage>
        <taxon>Bacteria</taxon>
        <taxon>Bacillati</taxon>
        <taxon>Bacillota</taxon>
        <taxon>Bacilli</taxon>
        <taxon>Bacillales</taxon>
        <taxon>Bacillaceae</taxon>
        <taxon>Texcoconibacillus</taxon>
    </lineage>
</organism>